<evidence type="ECO:0000256" key="7">
    <source>
        <dbReference type="ARBA" id="ARBA00022840"/>
    </source>
</evidence>
<dbReference type="SMART" id="SM00387">
    <property type="entry name" value="HATPase_c"/>
    <property type="match status" value="1"/>
</dbReference>
<feature type="transmembrane region" description="Helical" evidence="10">
    <location>
        <begin position="142"/>
        <end position="162"/>
    </location>
</feature>
<comment type="catalytic activity">
    <reaction evidence="1">
        <text>ATP + protein L-histidine = ADP + protein N-phospho-L-histidine.</text>
        <dbReference type="EC" id="2.7.13.3"/>
    </reaction>
</comment>
<dbReference type="InterPro" id="IPR036097">
    <property type="entry name" value="HisK_dim/P_sf"/>
</dbReference>
<evidence type="ECO:0000256" key="6">
    <source>
        <dbReference type="ARBA" id="ARBA00022777"/>
    </source>
</evidence>
<accession>A0A934M5N2</accession>
<protein>
    <recommendedName>
        <fullName evidence="2">histidine kinase</fullName>
        <ecNumber evidence="2">2.7.13.3</ecNumber>
    </recommendedName>
</protein>
<dbReference type="RefSeq" id="WP_211141683.1">
    <property type="nucleotide sequence ID" value="NZ_JAEEGB010000005.1"/>
</dbReference>
<evidence type="ECO:0000313" key="12">
    <source>
        <dbReference type="EMBL" id="MBI6872191.1"/>
    </source>
</evidence>
<dbReference type="CDD" id="cd00082">
    <property type="entry name" value="HisKA"/>
    <property type="match status" value="1"/>
</dbReference>
<dbReference type="NCBIfam" id="TIGR00229">
    <property type="entry name" value="sensory_box"/>
    <property type="match status" value="1"/>
</dbReference>
<dbReference type="Gene3D" id="3.30.565.10">
    <property type="entry name" value="Histidine kinase-like ATPase, C-terminal domain"/>
    <property type="match status" value="1"/>
</dbReference>
<evidence type="ECO:0000259" key="11">
    <source>
        <dbReference type="PROSITE" id="PS50109"/>
    </source>
</evidence>
<evidence type="ECO:0000256" key="9">
    <source>
        <dbReference type="SAM" id="Coils"/>
    </source>
</evidence>
<dbReference type="SUPFAM" id="SSF55785">
    <property type="entry name" value="PYP-like sensor domain (PAS domain)"/>
    <property type="match status" value="1"/>
</dbReference>
<dbReference type="GO" id="GO:0005524">
    <property type="term" value="F:ATP binding"/>
    <property type="evidence" value="ECO:0007669"/>
    <property type="project" value="UniProtKB-KW"/>
</dbReference>
<dbReference type="EMBL" id="JAEEGB010000005">
    <property type="protein sequence ID" value="MBI6872191.1"/>
    <property type="molecule type" value="Genomic_DNA"/>
</dbReference>
<keyword evidence="5" id="KW-0547">Nucleotide-binding</keyword>
<evidence type="ECO:0000256" key="8">
    <source>
        <dbReference type="ARBA" id="ARBA00023012"/>
    </source>
</evidence>
<feature type="transmembrane region" description="Helical" evidence="10">
    <location>
        <begin position="182"/>
        <end position="198"/>
    </location>
</feature>
<keyword evidence="8" id="KW-0902">Two-component regulatory system</keyword>
<comment type="caution">
    <text evidence="12">The sequence shown here is derived from an EMBL/GenBank/DDBJ whole genome shotgun (WGS) entry which is preliminary data.</text>
</comment>
<dbReference type="AlphaFoldDB" id="A0A934M5N2"/>
<dbReference type="SUPFAM" id="SSF47384">
    <property type="entry name" value="Homodimeric domain of signal transducing histidine kinase"/>
    <property type="match status" value="1"/>
</dbReference>
<dbReference type="InterPro" id="IPR004358">
    <property type="entry name" value="Sig_transdc_His_kin-like_C"/>
</dbReference>
<gene>
    <name evidence="12" type="ORF">I6U51_05645</name>
</gene>
<keyword evidence="4" id="KW-0808">Transferase</keyword>
<evidence type="ECO:0000256" key="2">
    <source>
        <dbReference type="ARBA" id="ARBA00012438"/>
    </source>
</evidence>
<dbReference type="Pfam" id="PF13426">
    <property type="entry name" value="PAS_9"/>
    <property type="match status" value="1"/>
</dbReference>
<dbReference type="InterPro" id="IPR036890">
    <property type="entry name" value="HATPase_C_sf"/>
</dbReference>
<evidence type="ECO:0000256" key="4">
    <source>
        <dbReference type="ARBA" id="ARBA00022679"/>
    </source>
</evidence>
<name>A0A934M5N2_9CLOT</name>
<evidence type="ECO:0000256" key="10">
    <source>
        <dbReference type="SAM" id="Phobius"/>
    </source>
</evidence>
<sequence>MESASRKSYDIFNSTQPIRKLNFHKVIILISTVLLVLYAEKKNYIFFHSTIETLNTAVCFGLSIIAINTYRISCNNYFTYLGIMYGFASSFNFLHGAAFAGIFSGSKDSINISLQFNMIYRLMEGFSLIISFIFLHKKIKPYLVFYCYALSSIFLVYIIVNTTLLPNFFVYGSGLTSLENKCEYIIIFNMIVFIYLLIKSKNYFSTKITFYMIIYALITISIRFVTIYTDSVYNDFSFIAHILKFISYYFLYKALVAEVLNTPFDMLFRKLNMRNLELKLKAFDLEKAINKLNEEKFRLEEIKKELEISKDMYKRLLEFLPDAVILRTDDRIIFANNSAVELFGAENQKELVGKLPIDFICEECLEELNYRLDGQRRGVKNSFDFVEYRLTTLDGRIIDVELKSCSIMIKEENIFITVIYDVSERKKAEKTARLLNEARENERLRTEFFANLSHEFRTPLNVIYSALQVMDIKFKDETMEKYNFIIKQNCHRLSRLTNNIIDSTKISSGFLKLNLSYSNIVSTVEDISLSVSSYIESKDMTLIFDTEIEEKYLDFDPEAIEKVILNLLSNAVKFGRENGTIFVNVCDRKDAVIISIKDNGIGIPKDQQPFVFNRFKQVDKSFTRNREGSGIGLGLVKSLIELHEGTITLISEEGFGSEFIIELPATEFCKDYSSSTSALEYNLNEKVSIEFSDIYS</sequence>
<keyword evidence="13" id="KW-1185">Reference proteome</keyword>
<keyword evidence="7" id="KW-0067">ATP-binding</keyword>
<dbReference type="PROSITE" id="PS50109">
    <property type="entry name" value="HIS_KIN"/>
    <property type="match status" value="1"/>
</dbReference>
<evidence type="ECO:0000256" key="5">
    <source>
        <dbReference type="ARBA" id="ARBA00022741"/>
    </source>
</evidence>
<keyword evidence="6" id="KW-0418">Kinase</keyword>
<dbReference type="InterPro" id="IPR033425">
    <property type="entry name" value="MASE3"/>
</dbReference>
<dbReference type="InterPro" id="IPR035965">
    <property type="entry name" value="PAS-like_dom_sf"/>
</dbReference>
<keyword evidence="10" id="KW-0812">Transmembrane</keyword>
<dbReference type="Gene3D" id="1.10.287.130">
    <property type="match status" value="1"/>
</dbReference>
<dbReference type="PANTHER" id="PTHR43547">
    <property type="entry name" value="TWO-COMPONENT HISTIDINE KINASE"/>
    <property type="match status" value="1"/>
</dbReference>
<dbReference type="Gene3D" id="3.30.450.20">
    <property type="entry name" value="PAS domain"/>
    <property type="match status" value="1"/>
</dbReference>
<dbReference type="GO" id="GO:0000155">
    <property type="term" value="F:phosphorelay sensor kinase activity"/>
    <property type="evidence" value="ECO:0007669"/>
    <property type="project" value="InterPro"/>
</dbReference>
<keyword evidence="10" id="KW-0472">Membrane</keyword>
<dbReference type="Proteomes" id="UP000622687">
    <property type="component" value="Unassembled WGS sequence"/>
</dbReference>
<dbReference type="InterPro" id="IPR003594">
    <property type="entry name" value="HATPase_dom"/>
</dbReference>
<keyword evidence="10" id="KW-1133">Transmembrane helix</keyword>
<feature type="domain" description="Histidine kinase" evidence="11">
    <location>
        <begin position="451"/>
        <end position="667"/>
    </location>
</feature>
<dbReference type="CDD" id="cd00130">
    <property type="entry name" value="PAS"/>
    <property type="match status" value="1"/>
</dbReference>
<feature type="transmembrane region" description="Helical" evidence="10">
    <location>
        <begin position="118"/>
        <end position="135"/>
    </location>
</feature>
<dbReference type="Pfam" id="PF00512">
    <property type="entry name" value="HisKA"/>
    <property type="match status" value="1"/>
</dbReference>
<dbReference type="Pfam" id="PF17159">
    <property type="entry name" value="MASE3"/>
    <property type="match status" value="1"/>
</dbReference>
<dbReference type="Pfam" id="PF02518">
    <property type="entry name" value="HATPase_c"/>
    <property type="match status" value="1"/>
</dbReference>
<dbReference type="PRINTS" id="PR00344">
    <property type="entry name" value="BCTRLSENSOR"/>
</dbReference>
<evidence type="ECO:0000256" key="3">
    <source>
        <dbReference type="ARBA" id="ARBA00022553"/>
    </source>
</evidence>
<evidence type="ECO:0000256" key="1">
    <source>
        <dbReference type="ARBA" id="ARBA00000085"/>
    </source>
</evidence>
<dbReference type="InterPro" id="IPR005467">
    <property type="entry name" value="His_kinase_dom"/>
</dbReference>
<proteinExistence type="predicted"/>
<dbReference type="EC" id="2.7.13.3" evidence="2"/>
<keyword evidence="9" id="KW-0175">Coiled coil</keyword>
<dbReference type="PANTHER" id="PTHR43547:SF2">
    <property type="entry name" value="HYBRID SIGNAL TRANSDUCTION HISTIDINE KINASE C"/>
    <property type="match status" value="1"/>
</dbReference>
<keyword evidence="3" id="KW-0597">Phosphoprotein</keyword>
<dbReference type="FunFam" id="3.30.565.10:FF:000037">
    <property type="entry name" value="Hybrid sensor histidine kinase/response regulator"/>
    <property type="match status" value="1"/>
</dbReference>
<evidence type="ECO:0000313" key="13">
    <source>
        <dbReference type="Proteomes" id="UP000622687"/>
    </source>
</evidence>
<feature type="transmembrane region" description="Helical" evidence="10">
    <location>
        <begin position="77"/>
        <end position="98"/>
    </location>
</feature>
<feature type="coiled-coil region" evidence="9">
    <location>
        <begin position="275"/>
        <end position="312"/>
    </location>
</feature>
<organism evidence="12 13">
    <name type="scientific">Clostridium aciditolerans</name>
    <dbReference type="NCBI Taxonomy" id="339861"/>
    <lineage>
        <taxon>Bacteria</taxon>
        <taxon>Bacillati</taxon>
        <taxon>Bacillota</taxon>
        <taxon>Clostridia</taxon>
        <taxon>Eubacteriales</taxon>
        <taxon>Clostridiaceae</taxon>
        <taxon>Clostridium</taxon>
    </lineage>
</organism>
<feature type="transmembrane region" description="Helical" evidence="10">
    <location>
        <begin position="45"/>
        <end position="65"/>
    </location>
</feature>
<feature type="transmembrane region" description="Helical" evidence="10">
    <location>
        <begin position="21"/>
        <end position="39"/>
    </location>
</feature>
<dbReference type="SMART" id="SM00388">
    <property type="entry name" value="HisKA"/>
    <property type="match status" value="1"/>
</dbReference>
<reference evidence="12" key="1">
    <citation type="submission" date="2020-12" db="EMBL/GenBank/DDBJ databases">
        <title>Clostridium thailandense sp. nov., a novel acetogenic bacterium isolated from peat land soil in Thailand.</title>
        <authorList>
            <person name="Chaikitkaew S."/>
            <person name="Birkeland N.K."/>
        </authorList>
    </citation>
    <scope>NUCLEOTIDE SEQUENCE</scope>
    <source>
        <strain evidence="12">DSM 17425</strain>
    </source>
</reference>
<dbReference type="InterPro" id="IPR003661">
    <property type="entry name" value="HisK_dim/P_dom"/>
</dbReference>
<feature type="transmembrane region" description="Helical" evidence="10">
    <location>
        <begin position="210"/>
        <end position="229"/>
    </location>
</feature>
<dbReference type="SUPFAM" id="SSF55874">
    <property type="entry name" value="ATPase domain of HSP90 chaperone/DNA topoisomerase II/histidine kinase"/>
    <property type="match status" value="1"/>
</dbReference>
<dbReference type="InterPro" id="IPR000014">
    <property type="entry name" value="PAS"/>
</dbReference>